<gene>
    <name evidence="2" type="ORF">THARTR1_08502</name>
</gene>
<comment type="caution">
    <text evidence="2">The sequence shown here is derived from an EMBL/GenBank/DDBJ whole genome shotgun (WGS) entry which is preliminary data.</text>
</comment>
<dbReference type="OrthoDB" id="5398371at2759"/>
<dbReference type="Proteomes" id="UP000236290">
    <property type="component" value="Unassembled WGS sequence"/>
</dbReference>
<reference evidence="2 3" key="1">
    <citation type="submission" date="2017-02" db="EMBL/GenBank/DDBJ databases">
        <title>Genomes of Trichoderma spp. with biocontrol activity.</title>
        <authorList>
            <person name="Gardiner D."/>
            <person name="Kazan K."/>
            <person name="Vos C."/>
            <person name="Harvey P."/>
        </authorList>
    </citation>
    <scope>NUCLEOTIDE SEQUENCE [LARGE SCALE GENOMIC DNA]</scope>
    <source>
        <strain evidence="2 3">Tr1</strain>
    </source>
</reference>
<organism evidence="2 3">
    <name type="scientific">Trichoderma harzianum</name>
    <name type="common">Hypocrea lixii</name>
    <dbReference type="NCBI Taxonomy" id="5544"/>
    <lineage>
        <taxon>Eukaryota</taxon>
        <taxon>Fungi</taxon>
        <taxon>Dikarya</taxon>
        <taxon>Ascomycota</taxon>
        <taxon>Pezizomycotina</taxon>
        <taxon>Sordariomycetes</taxon>
        <taxon>Hypocreomycetidae</taxon>
        <taxon>Hypocreales</taxon>
        <taxon>Hypocreaceae</taxon>
        <taxon>Trichoderma</taxon>
    </lineage>
</organism>
<evidence type="ECO:0008006" key="4">
    <source>
        <dbReference type="Google" id="ProtNLM"/>
    </source>
</evidence>
<dbReference type="EMBL" id="MTYI01000144">
    <property type="protein sequence ID" value="PNP50881.1"/>
    <property type="molecule type" value="Genomic_DNA"/>
</dbReference>
<feature type="region of interest" description="Disordered" evidence="1">
    <location>
        <begin position="53"/>
        <end position="75"/>
    </location>
</feature>
<evidence type="ECO:0000313" key="2">
    <source>
        <dbReference type="EMBL" id="PNP50881.1"/>
    </source>
</evidence>
<name>A0A2K0TZE9_TRIHA</name>
<dbReference type="AlphaFoldDB" id="A0A2K0TZE9"/>
<accession>A0A2K0TZE9</accession>
<evidence type="ECO:0000313" key="3">
    <source>
        <dbReference type="Proteomes" id="UP000236290"/>
    </source>
</evidence>
<protein>
    <recommendedName>
        <fullName evidence="4">BTB domain-containing protein</fullName>
    </recommendedName>
</protein>
<proteinExistence type="predicted"/>
<sequence length="445" mass="49839">MGESAAAPAEPEAEAAAAAVAARPKVERPDVVAVADAGDIVLDVTFETSKETLKNSRKATAYAPKKPGSAPQPALKTKVRVAYRVSQDALKKHSQYFANLLSNSQFREAGLIQEAHKKLAARKIKPAEADAADLPWITITDDDEATKAAGREHAFEDILRIIHQKPVKVTRAAMSEVATMAILADRFDCITTTLREKILVSWLLGNGMKLHQAARELITRGSRLWSEYNDEHEELTAAWWHLPDAIEEELQYRRECVLNTIASVQRHFLDLYCSKDRQCKLGYDSSAACDSFQLGQMIKFLTSKNLMFLVDFTSSSLMAVPDGAMINIDELLATLKQCPSYQVDKHHTNCGLRIRIEPIIDYIRAMLSASGTSIAHADWKKRRSEVSWTILRDSRPPEDDYEGSKFVFTRAVANDQRLRYEGAMYTDRVSKSLFTASSWDWTPEV</sequence>
<evidence type="ECO:0000256" key="1">
    <source>
        <dbReference type="SAM" id="MobiDB-lite"/>
    </source>
</evidence>